<feature type="region of interest" description="Disordered" evidence="1">
    <location>
        <begin position="169"/>
        <end position="233"/>
    </location>
</feature>
<feature type="compositionally biased region" description="Low complexity" evidence="1">
    <location>
        <begin position="111"/>
        <end position="130"/>
    </location>
</feature>
<organism evidence="2">
    <name type="scientific">Pseudogymnoascus destructans</name>
    <dbReference type="NCBI Taxonomy" id="655981"/>
    <lineage>
        <taxon>Eukaryota</taxon>
        <taxon>Fungi</taxon>
        <taxon>Dikarya</taxon>
        <taxon>Ascomycota</taxon>
        <taxon>Pezizomycotina</taxon>
        <taxon>Leotiomycetes</taxon>
        <taxon>Thelebolales</taxon>
        <taxon>Thelebolaceae</taxon>
        <taxon>Pseudogymnoascus</taxon>
    </lineage>
</organism>
<dbReference type="AlphaFoldDB" id="A0A177A3G6"/>
<dbReference type="RefSeq" id="XP_024321100.1">
    <property type="nucleotide sequence ID" value="XM_024471455.1"/>
</dbReference>
<dbReference type="VEuPathDB" id="FungiDB:GMDG_05523"/>
<dbReference type="OrthoDB" id="3439200at2759"/>
<evidence type="ECO:0000256" key="1">
    <source>
        <dbReference type="SAM" id="MobiDB-lite"/>
    </source>
</evidence>
<name>A0A177A3G6_9PEZI</name>
<feature type="compositionally biased region" description="Basic and acidic residues" evidence="1">
    <location>
        <begin position="304"/>
        <end position="315"/>
    </location>
</feature>
<feature type="region of interest" description="Disordered" evidence="1">
    <location>
        <begin position="82"/>
        <end position="149"/>
    </location>
</feature>
<feature type="compositionally biased region" description="Pro residues" evidence="1">
    <location>
        <begin position="217"/>
        <end position="228"/>
    </location>
</feature>
<dbReference type="GeneID" id="36290935"/>
<sequence length="321" mass="34589">MCLWWRNREPIESSFDPRFGSAAITAPTSGAFTDPSTAPPLTVAVLPAGTIDQVFPSPPMSAISHLPKFPNAKPASLNLVRSNRSSDAPSIPQPLTSKSAQSHHSHHSHHSLSTSTQFSSYNSTPSSPASELQPSPQWPKTFPAIGRPTRPVPVHQAYIPADQLSIGSKLGPGFSASSAPTPTTNGPRTGNSTTTTVTNGWGSAQPSPTSIKTSSMPPTPASSPPLPQLPEMHDQFSQFPQPVQSIILPPVDQQQQQQPRQSMQRLFGIQGTQATHPQSKTRMNRITLPSLKLGAAPKRRPAKTWHERSPDRDVEQWPGSM</sequence>
<proteinExistence type="predicted"/>
<dbReference type="EMBL" id="KV441407">
    <property type="protein sequence ID" value="OAF55801.1"/>
    <property type="molecule type" value="Genomic_DNA"/>
</dbReference>
<protein>
    <submittedName>
        <fullName evidence="2">Uncharacterized protein</fullName>
    </submittedName>
</protein>
<feature type="region of interest" description="Disordered" evidence="1">
    <location>
        <begin position="272"/>
        <end position="321"/>
    </location>
</feature>
<accession>A0A177A3G6</accession>
<feature type="compositionally biased region" description="Polar residues" evidence="1">
    <location>
        <begin position="272"/>
        <end position="281"/>
    </location>
</feature>
<dbReference type="Proteomes" id="UP000077154">
    <property type="component" value="Unassembled WGS sequence"/>
</dbReference>
<reference evidence="2" key="1">
    <citation type="submission" date="2016-03" db="EMBL/GenBank/DDBJ databases">
        <title>Updated assembly of Pseudogymnoascus destructans, the fungus causing white-nose syndrome of bats.</title>
        <authorList>
            <person name="Palmer J.M."/>
            <person name="Drees K.P."/>
            <person name="Foster J.T."/>
            <person name="Lindner D.L."/>
        </authorList>
    </citation>
    <scope>NUCLEOTIDE SEQUENCE [LARGE SCALE GENOMIC DNA]</scope>
    <source>
        <strain evidence="2">20631-21</strain>
    </source>
</reference>
<gene>
    <name evidence="2" type="ORF">VC83_07891</name>
</gene>
<feature type="compositionally biased region" description="Basic residues" evidence="1">
    <location>
        <begin position="101"/>
        <end position="110"/>
    </location>
</feature>
<evidence type="ECO:0000313" key="2">
    <source>
        <dbReference type="EMBL" id="OAF55801.1"/>
    </source>
</evidence>
<feature type="compositionally biased region" description="Low complexity" evidence="1">
    <location>
        <begin position="180"/>
        <end position="200"/>
    </location>
</feature>
<feature type="compositionally biased region" description="Polar residues" evidence="1">
    <location>
        <begin position="201"/>
        <end position="212"/>
    </location>
</feature>